<dbReference type="Gene3D" id="2.40.160.20">
    <property type="match status" value="1"/>
</dbReference>
<sequence>MHPKFFLTSLLPLFAAGNAQAATPKTPGLTFLYSLNCSLGTSLPVGLGPEGTRTVIPITGGSFKGPKIAGKVHNLGADWGLTDRNGTFSADTRYHLETDDGAHIFIRTSGPAQADGRLHLRLIFETGSQKYYWLNNIIAVGILTAGTGSVAIDAWQLESP</sequence>
<dbReference type="Pfam" id="PF11578">
    <property type="entry name" value="DUF3237"/>
    <property type="match status" value="1"/>
</dbReference>
<feature type="signal peptide" evidence="1">
    <location>
        <begin position="1"/>
        <end position="21"/>
    </location>
</feature>
<dbReference type="PANTHER" id="PTHR37315:SF1">
    <property type="entry name" value="UPF0311 PROTEIN BLR7842"/>
    <property type="match status" value="1"/>
</dbReference>
<organism evidence="2 3">
    <name type="scientific">Echria macrotheca</name>
    <dbReference type="NCBI Taxonomy" id="438768"/>
    <lineage>
        <taxon>Eukaryota</taxon>
        <taxon>Fungi</taxon>
        <taxon>Dikarya</taxon>
        <taxon>Ascomycota</taxon>
        <taxon>Pezizomycotina</taxon>
        <taxon>Sordariomycetes</taxon>
        <taxon>Sordariomycetidae</taxon>
        <taxon>Sordariales</taxon>
        <taxon>Schizotheciaceae</taxon>
        <taxon>Echria</taxon>
    </lineage>
</organism>
<name>A0AAJ0F979_9PEZI</name>
<dbReference type="AlphaFoldDB" id="A0AAJ0F979"/>
<reference evidence="2" key="1">
    <citation type="submission" date="2023-06" db="EMBL/GenBank/DDBJ databases">
        <title>Genome-scale phylogeny and comparative genomics of the fungal order Sordariales.</title>
        <authorList>
            <consortium name="Lawrence Berkeley National Laboratory"/>
            <person name="Hensen N."/>
            <person name="Bonometti L."/>
            <person name="Westerberg I."/>
            <person name="Brannstrom I.O."/>
            <person name="Guillou S."/>
            <person name="Cros-Aarteil S."/>
            <person name="Calhoun S."/>
            <person name="Haridas S."/>
            <person name="Kuo A."/>
            <person name="Mondo S."/>
            <person name="Pangilinan J."/>
            <person name="Riley R."/>
            <person name="Labutti K."/>
            <person name="Andreopoulos B."/>
            <person name="Lipzen A."/>
            <person name="Chen C."/>
            <person name="Yanf M."/>
            <person name="Daum C."/>
            <person name="Ng V."/>
            <person name="Clum A."/>
            <person name="Steindorff A."/>
            <person name="Ohm R."/>
            <person name="Martin F."/>
            <person name="Silar P."/>
            <person name="Natvig D."/>
            <person name="Lalanne C."/>
            <person name="Gautier V."/>
            <person name="Ament-Velasquez S.L."/>
            <person name="Kruys A."/>
            <person name="Hutchinson M.I."/>
            <person name="Powell A.J."/>
            <person name="Barry K."/>
            <person name="Miller A.N."/>
            <person name="Grigoriev I.V."/>
            <person name="Debuchy R."/>
            <person name="Gladieux P."/>
            <person name="Thoren M.H."/>
            <person name="Johannesson H."/>
        </authorList>
    </citation>
    <scope>NUCLEOTIDE SEQUENCE</scope>
    <source>
        <strain evidence="2">PSN4</strain>
    </source>
</reference>
<dbReference type="InterPro" id="IPR020915">
    <property type="entry name" value="UPF0311"/>
</dbReference>
<evidence type="ECO:0000313" key="2">
    <source>
        <dbReference type="EMBL" id="KAK1752864.1"/>
    </source>
</evidence>
<keyword evidence="1" id="KW-0732">Signal</keyword>
<protein>
    <submittedName>
        <fullName evidence="2">Uncharacterized protein</fullName>
    </submittedName>
</protein>
<evidence type="ECO:0000256" key="1">
    <source>
        <dbReference type="SAM" id="SignalP"/>
    </source>
</evidence>
<comment type="caution">
    <text evidence="2">The sequence shown here is derived from an EMBL/GenBank/DDBJ whole genome shotgun (WGS) entry which is preliminary data.</text>
</comment>
<keyword evidence="3" id="KW-1185">Reference proteome</keyword>
<dbReference type="EMBL" id="MU839838">
    <property type="protein sequence ID" value="KAK1752864.1"/>
    <property type="molecule type" value="Genomic_DNA"/>
</dbReference>
<feature type="chain" id="PRO_5042554628" evidence="1">
    <location>
        <begin position="22"/>
        <end position="160"/>
    </location>
</feature>
<evidence type="ECO:0000313" key="3">
    <source>
        <dbReference type="Proteomes" id="UP001239445"/>
    </source>
</evidence>
<gene>
    <name evidence="2" type="ORF">QBC47DRAFT_430933</name>
</gene>
<proteinExistence type="predicted"/>
<dbReference type="Proteomes" id="UP001239445">
    <property type="component" value="Unassembled WGS sequence"/>
</dbReference>
<dbReference type="PANTHER" id="PTHR37315">
    <property type="entry name" value="UPF0311 PROTEIN BLR7842"/>
    <property type="match status" value="1"/>
</dbReference>
<accession>A0AAJ0F979</accession>